<accession>A0A212L2I9</accession>
<feature type="region of interest" description="Disordered" evidence="1">
    <location>
        <begin position="82"/>
        <end position="109"/>
    </location>
</feature>
<dbReference type="Gene3D" id="3.30.70.920">
    <property type="match status" value="1"/>
</dbReference>
<dbReference type="EMBL" id="FMJC01000002">
    <property type="protein sequence ID" value="SCM71569.1"/>
    <property type="molecule type" value="Genomic_DNA"/>
</dbReference>
<dbReference type="InterPro" id="IPR005623">
    <property type="entry name" value="Chaperone_NapD_NO3_reduct"/>
</dbReference>
<evidence type="ECO:0000313" key="2">
    <source>
        <dbReference type="EMBL" id="SCM71569.1"/>
    </source>
</evidence>
<sequence length="109" mass="11761">MAIAGIVVSCLREHLLPLCSELRATRGVLEVQEVPDADKLAVVLESPSRTLQGYLEYVNGLPHVLALDVAFINYEDDLDSTGHMPCPPHRPKGHGPWPVVEGVGEGGLQ</sequence>
<evidence type="ECO:0000256" key="1">
    <source>
        <dbReference type="SAM" id="MobiDB-lite"/>
    </source>
</evidence>
<dbReference type="AlphaFoldDB" id="A0A212L2I9"/>
<dbReference type="RefSeq" id="WP_179979803.1">
    <property type="nucleotide sequence ID" value="NZ_LT608333.1"/>
</dbReference>
<name>A0A212L2I9_9BACT</name>
<gene>
    <name evidence="2" type="primary">napD</name>
    <name evidence="2" type="ORF">KL86DES1_20054</name>
</gene>
<dbReference type="Pfam" id="PF03927">
    <property type="entry name" value="NapD"/>
    <property type="match status" value="1"/>
</dbReference>
<reference evidence="2" key="1">
    <citation type="submission" date="2016-08" db="EMBL/GenBank/DDBJ databases">
        <authorList>
            <person name="Seilhamer J.J."/>
        </authorList>
    </citation>
    <scope>NUCLEOTIDE SEQUENCE</scope>
    <source>
        <strain evidence="2">86-1</strain>
    </source>
</reference>
<protein>
    <submittedName>
        <fullName evidence="2">Pathway-specific chaperone NapD</fullName>
    </submittedName>
</protein>
<organism evidence="2">
    <name type="scientific">uncultured Desulfovibrio sp</name>
    <dbReference type="NCBI Taxonomy" id="167968"/>
    <lineage>
        <taxon>Bacteria</taxon>
        <taxon>Pseudomonadati</taxon>
        <taxon>Thermodesulfobacteriota</taxon>
        <taxon>Desulfovibrionia</taxon>
        <taxon>Desulfovibrionales</taxon>
        <taxon>Desulfovibrionaceae</taxon>
        <taxon>Desulfovibrio</taxon>
        <taxon>environmental samples</taxon>
    </lineage>
</organism>
<proteinExistence type="predicted"/>